<dbReference type="RefSeq" id="WP_355716256.1">
    <property type="nucleotide sequence ID" value="NZ_JBEXNP010000004.1"/>
</dbReference>
<keyword evidence="3" id="KW-1185">Reference proteome</keyword>
<name>A0ABW6R7V0_9ACTN</name>
<dbReference type="SUPFAM" id="SSF55729">
    <property type="entry name" value="Acyl-CoA N-acyltransferases (Nat)"/>
    <property type="match status" value="1"/>
</dbReference>
<evidence type="ECO:0000313" key="3">
    <source>
        <dbReference type="Proteomes" id="UP001601976"/>
    </source>
</evidence>
<dbReference type="EC" id="2.3.1.-" evidence="2"/>
<proteinExistence type="predicted"/>
<organism evidence="2 3">
    <name type="scientific">Streptomyces flavidovirens</name>
    <dbReference type="NCBI Taxonomy" id="67298"/>
    <lineage>
        <taxon>Bacteria</taxon>
        <taxon>Bacillati</taxon>
        <taxon>Actinomycetota</taxon>
        <taxon>Actinomycetes</taxon>
        <taxon>Kitasatosporales</taxon>
        <taxon>Streptomycetaceae</taxon>
        <taxon>Streptomyces</taxon>
    </lineage>
</organism>
<dbReference type="InterPro" id="IPR016181">
    <property type="entry name" value="Acyl_CoA_acyltransferase"/>
</dbReference>
<keyword evidence="2" id="KW-0808">Transferase</keyword>
<feature type="domain" description="N-acetyltransferase" evidence="1">
    <location>
        <begin position="5"/>
        <end position="173"/>
    </location>
</feature>
<dbReference type="Proteomes" id="UP001601976">
    <property type="component" value="Unassembled WGS sequence"/>
</dbReference>
<protein>
    <submittedName>
        <fullName evidence="2">GNAT family N-acetyltransferase</fullName>
        <ecNumber evidence="2">2.3.1.-</ecNumber>
    </submittedName>
</protein>
<gene>
    <name evidence="2" type="ORF">ACFYWW_02360</name>
</gene>
<comment type="caution">
    <text evidence="2">The sequence shown here is derived from an EMBL/GenBank/DDBJ whole genome shotgun (WGS) entry which is preliminary data.</text>
</comment>
<dbReference type="Pfam" id="PF13673">
    <property type="entry name" value="Acetyltransf_10"/>
    <property type="match status" value="1"/>
</dbReference>
<evidence type="ECO:0000259" key="1">
    <source>
        <dbReference type="PROSITE" id="PS51186"/>
    </source>
</evidence>
<dbReference type="EMBL" id="JBIAPK010000001">
    <property type="protein sequence ID" value="MFF3337570.1"/>
    <property type="molecule type" value="Genomic_DNA"/>
</dbReference>
<dbReference type="PROSITE" id="PS51186">
    <property type="entry name" value="GNAT"/>
    <property type="match status" value="1"/>
</dbReference>
<keyword evidence="2" id="KW-0012">Acyltransferase</keyword>
<dbReference type="GO" id="GO:0016746">
    <property type="term" value="F:acyltransferase activity"/>
    <property type="evidence" value="ECO:0007669"/>
    <property type="project" value="UniProtKB-KW"/>
</dbReference>
<dbReference type="InterPro" id="IPR000182">
    <property type="entry name" value="GNAT_dom"/>
</dbReference>
<accession>A0ABW6R7V0</accession>
<dbReference type="Gene3D" id="3.40.630.30">
    <property type="match status" value="1"/>
</dbReference>
<reference evidence="2 3" key="1">
    <citation type="submission" date="2024-10" db="EMBL/GenBank/DDBJ databases">
        <title>The Natural Products Discovery Center: Release of the First 8490 Sequenced Strains for Exploring Actinobacteria Biosynthetic Diversity.</title>
        <authorList>
            <person name="Kalkreuter E."/>
            <person name="Kautsar S.A."/>
            <person name="Yang D."/>
            <person name="Bader C.D."/>
            <person name="Teijaro C.N."/>
            <person name="Fluegel L."/>
            <person name="Davis C.M."/>
            <person name="Simpson J.R."/>
            <person name="Lauterbach L."/>
            <person name="Steele A.D."/>
            <person name="Gui C."/>
            <person name="Meng S."/>
            <person name="Li G."/>
            <person name="Viehrig K."/>
            <person name="Ye F."/>
            <person name="Su P."/>
            <person name="Kiefer A.F."/>
            <person name="Nichols A."/>
            <person name="Cepeda A.J."/>
            <person name="Yan W."/>
            <person name="Fan B."/>
            <person name="Jiang Y."/>
            <person name="Adhikari A."/>
            <person name="Zheng C.-J."/>
            <person name="Schuster L."/>
            <person name="Cowan T.M."/>
            <person name="Smanski M.J."/>
            <person name="Chevrette M.G."/>
            <person name="De Carvalho L.P.S."/>
            <person name="Shen B."/>
        </authorList>
    </citation>
    <scope>NUCLEOTIDE SEQUENCE [LARGE SCALE GENOMIC DNA]</scope>
    <source>
        <strain evidence="2 3">NPDC003029</strain>
    </source>
</reference>
<sequence>MTTQVDFRIADGDDVAALVALYDGAARWMRSRGIAQWQPGGKDEEHFRLRMKEGEVWLAEAAGDGVTVGAYELWWDDEPAWGVQPPVAGYLHRLMTDRTTAPAGLGRVMLARAERRIAEAGRELCRLDCLTSNPRLRTYYEGAGYRVVGEQPFKAGGPQGSSYGVTLLERRVTDSGVPTG</sequence>
<evidence type="ECO:0000313" key="2">
    <source>
        <dbReference type="EMBL" id="MFF3337570.1"/>
    </source>
</evidence>